<dbReference type="InterPro" id="IPR009010">
    <property type="entry name" value="Asp_de-COase-like_dom_sf"/>
</dbReference>
<dbReference type="SUPFAM" id="SSF53706">
    <property type="entry name" value="Formate dehydrogenase/DMSO reductase, domains 1-3"/>
    <property type="match status" value="1"/>
</dbReference>
<dbReference type="Gene3D" id="2.40.40.20">
    <property type="match status" value="1"/>
</dbReference>
<dbReference type="GO" id="GO:0016491">
    <property type="term" value="F:oxidoreductase activity"/>
    <property type="evidence" value="ECO:0007669"/>
    <property type="project" value="InterPro"/>
</dbReference>
<evidence type="ECO:0000313" key="6">
    <source>
        <dbReference type="Proteomes" id="UP000192418"/>
    </source>
</evidence>
<dbReference type="Gene3D" id="2.20.25.90">
    <property type="entry name" value="ADC-like domains"/>
    <property type="match status" value="1"/>
</dbReference>
<evidence type="ECO:0000256" key="2">
    <source>
        <dbReference type="ARBA" id="ARBA00023004"/>
    </source>
</evidence>
<dbReference type="GO" id="GO:0046872">
    <property type="term" value="F:metal ion binding"/>
    <property type="evidence" value="ECO:0007669"/>
    <property type="project" value="UniProtKB-KW"/>
</dbReference>
<dbReference type="Gene3D" id="3.40.50.740">
    <property type="match status" value="2"/>
</dbReference>
<evidence type="ECO:0000259" key="4">
    <source>
        <dbReference type="PROSITE" id="PS51669"/>
    </source>
</evidence>
<sequence>MRKISACTLDCQDTCSTLVTVHPEDNSVSITGNPDHPFTKGFICPKGRRAHRRLSSPRRITAPLIRRGEKFLPIGWDEALNLIAEKITALRDCPATMLHVRHYGYRGVLADGSKYLFNSLGASTTRGALCDEAGCEAYAADFGALEMNDPMDLINARHIINWGKDLSRSSIHLTHMVRQARKKGCLVTTISPGGDLNDTLSDFFIRIRPGRDRFLAAAVIKGILDGNLVHDSVLSRVANFDDFIKVLDGHSISSLLNACDCSTKDLAHLMSVFTGSLHHFEKRVSPGESSTDRVSLDSREKDFYFSRRPPVALIMGWGIQRYKFGGETVRFLNALSFLSGHVGRSGGGTYYNISSGRNINTQWVEQAGKPARTLLLPRIGREIIASDPPIRFLLADGSNFVNQAPDADTTMNAMEKIDFKVVIDAFMTDTARLADVILPCALDYEREEMVGSCLHNWVNHARPVFPPRGKARCDFDIMSDLAGRLGIAFPHRSVIFEKALDTPPMGDFEDPLAEIREKGFIRASYPAIAWKNLVFAHRDGKYRLPTDLNRETEPPPGFPMHLLTLVNKDAMHSQLSEKEHTALEETPHPLEVWINGKSPHLTGIDGAVSVHLVTPLGRMPVTVKTMDSLHPMALVIRRGGWLKHGRCVNRIIEPAITDMGETAAYYSQYARLEKV</sequence>
<dbReference type="SUPFAM" id="SSF50692">
    <property type="entry name" value="ADC-like"/>
    <property type="match status" value="1"/>
</dbReference>
<proteinExistence type="predicted"/>
<organism evidence="5 6">
    <name type="scientific">Desulfocicer vacuolatum DSM 3385</name>
    <dbReference type="NCBI Taxonomy" id="1121400"/>
    <lineage>
        <taxon>Bacteria</taxon>
        <taxon>Pseudomonadati</taxon>
        <taxon>Thermodesulfobacteriota</taxon>
        <taxon>Desulfobacteria</taxon>
        <taxon>Desulfobacterales</taxon>
        <taxon>Desulfobacteraceae</taxon>
        <taxon>Desulfocicer</taxon>
    </lineage>
</organism>
<keyword evidence="1" id="KW-0479">Metal-binding</keyword>
<evidence type="ECO:0000256" key="3">
    <source>
        <dbReference type="ARBA" id="ARBA00023014"/>
    </source>
</evidence>
<keyword evidence="6" id="KW-1185">Reference proteome</keyword>
<dbReference type="InterPro" id="IPR050612">
    <property type="entry name" value="Prok_Mopterin_Oxidored"/>
</dbReference>
<dbReference type="InterPro" id="IPR006656">
    <property type="entry name" value="Mopterin_OxRdtase"/>
</dbReference>
<dbReference type="Gene3D" id="3.40.228.10">
    <property type="entry name" value="Dimethylsulfoxide Reductase, domain 2"/>
    <property type="match status" value="2"/>
</dbReference>
<dbReference type="Gene3D" id="3.30.2070.10">
    <property type="entry name" value="Formate dehydrogenase/DMSO reductase"/>
    <property type="match status" value="1"/>
</dbReference>
<dbReference type="STRING" id="1121400.SAMN02746065_12630"/>
<name>A0A1W2E7Y3_9BACT</name>
<feature type="domain" description="4Fe-4S Mo/W bis-MGD-type" evidence="4">
    <location>
        <begin position="1"/>
        <end position="58"/>
    </location>
</feature>
<keyword evidence="2" id="KW-0408">Iron</keyword>
<dbReference type="GO" id="GO:0051536">
    <property type="term" value="F:iron-sulfur cluster binding"/>
    <property type="evidence" value="ECO:0007669"/>
    <property type="project" value="UniProtKB-KW"/>
</dbReference>
<evidence type="ECO:0000256" key="1">
    <source>
        <dbReference type="ARBA" id="ARBA00022723"/>
    </source>
</evidence>
<dbReference type="InterPro" id="IPR006963">
    <property type="entry name" value="Mopterin_OxRdtase_4Fe-4S_dom"/>
</dbReference>
<dbReference type="Pfam" id="PF04879">
    <property type="entry name" value="Molybdop_Fe4S4"/>
    <property type="match status" value="1"/>
</dbReference>
<dbReference type="Pfam" id="PF00384">
    <property type="entry name" value="Molybdopterin"/>
    <property type="match status" value="1"/>
</dbReference>
<evidence type="ECO:0000313" key="5">
    <source>
        <dbReference type="EMBL" id="SMD05889.1"/>
    </source>
</evidence>
<gene>
    <name evidence="5" type="ORF">SAMN02746065_12630</name>
</gene>
<dbReference type="AlphaFoldDB" id="A0A1W2E7Y3"/>
<dbReference type="RefSeq" id="WP_084071359.1">
    <property type="nucleotide sequence ID" value="NZ_FWXY01000026.1"/>
</dbReference>
<accession>A0A1W2E7Y3</accession>
<dbReference type="Proteomes" id="UP000192418">
    <property type="component" value="Unassembled WGS sequence"/>
</dbReference>
<protein>
    <submittedName>
        <fullName evidence="5">Anaerobic selenocysteine-containing dehydrogenase</fullName>
    </submittedName>
</protein>
<dbReference type="SMART" id="SM00926">
    <property type="entry name" value="Molybdop_Fe4S4"/>
    <property type="match status" value="1"/>
</dbReference>
<dbReference type="OrthoDB" id="9810782at2"/>
<dbReference type="PANTHER" id="PTHR43742:SF6">
    <property type="entry name" value="OXIDOREDUCTASE YYAE-RELATED"/>
    <property type="match status" value="1"/>
</dbReference>
<dbReference type="EMBL" id="FWXY01000026">
    <property type="protein sequence ID" value="SMD05889.1"/>
    <property type="molecule type" value="Genomic_DNA"/>
</dbReference>
<keyword evidence="3" id="KW-0411">Iron-sulfur</keyword>
<reference evidence="5 6" key="1">
    <citation type="submission" date="2017-04" db="EMBL/GenBank/DDBJ databases">
        <authorList>
            <person name="Afonso C.L."/>
            <person name="Miller P.J."/>
            <person name="Scott M.A."/>
            <person name="Spackman E."/>
            <person name="Goraichik I."/>
            <person name="Dimitrov K.M."/>
            <person name="Suarez D.L."/>
            <person name="Swayne D.E."/>
        </authorList>
    </citation>
    <scope>NUCLEOTIDE SEQUENCE [LARGE SCALE GENOMIC DNA]</scope>
    <source>
        <strain evidence="5 6">DSM 3385</strain>
    </source>
</reference>
<dbReference type="PANTHER" id="PTHR43742">
    <property type="entry name" value="TRIMETHYLAMINE-N-OXIDE REDUCTASE"/>
    <property type="match status" value="1"/>
</dbReference>
<dbReference type="PROSITE" id="PS51669">
    <property type="entry name" value="4FE4S_MOW_BIS_MGD"/>
    <property type="match status" value="1"/>
</dbReference>